<keyword evidence="3" id="KW-1185">Reference proteome</keyword>
<gene>
    <name evidence="2" type="ORF">GCM10010448_63970</name>
</gene>
<protein>
    <submittedName>
        <fullName evidence="2">Uncharacterized protein</fullName>
    </submittedName>
</protein>
<sequence length="56" mass="5570">MRSSKVVRAMARSFPEAGVTADWADGVNDADGGGEGEKGHVGGAQRAGVGDGIRGV</sequence>
<evidence type="ECO:0000256" key="1">
    <source>
        <dbReference type="SAM" id="MobiDB-lite"/>
    </source>
</evidence>
<dbReference type="Proteomes" id="UP001501532">
    <property type="component" value="Unassembled WGS sequence"/>
</dbReference>
<evidence type="ECO:0000313" key="2">
    <source>
        <dbReference type="EMBL" id="GAA3072332.1"/>
    </source>
</evidence>
<accession>A0ABP6M4K3</accession>
<comment type="caution">
    <text evidence="2">The sequence shown here is derived from an EMBL/GenBank/DDBJ whole genome shotgun (WGS) entry which is preliminary data.</text>
</comment>
<dbReference type="EMBL" id="BAAAUF010000074">
    <property type="protein sequence ID" value="GAA3072332.1"/>
    <property type="molecule type" value="Genomic_DNA"/>
</dbReference>
<evidence type="ECO:0000313" key="3">
    <source>
        <dbReference type="Proteomes" id="UP001501532"/>
    </source>
</evidence>
<feature type="region of interest" description="Disordered" evidence="1">
    <location>
        <begin position="22"/>
        <end position="56"/>
    </location>
</feature>
<name>A0ABP6M4K3_9ACTN</name>
<reference evidence="3" key="1">
    <citation type="journal article" date="2019" name="Int. J. Syst. Evol. Microbiol.">
        <title>The Global Catalogue of Microorganisms (GCM) 10K type strain sequencing project: providing services to taxonomists for standard genome sequencing and annotation.</title>
        <authorList>
            <consortium name="The Broad Institute Genomics Platform"/>
            <consortium name="The Broad Institute Genome Sequencing Center for Infectious Disease"/>
            <person name="Wu L."/>
            <person name="Ma J."/>
        </authorList>
    </citation>
    <scope>NUCLEOTIDE SEQUENCE [LARGE SCALE GENOMIC DNA]</scope>
    <source>
        <strain evidence="3">JCM 9091</strain>
    </source>
</reference>
<proteinExistence type="predicted"/>
<organism evidence="2 3">
    <name type="scientific">Streptomyces glomeratus</name>
    <dbReference type="NCBI Taxonomy" id="284452"/>
    <lineage>
        <taxon>Bacteria</taxon>
        <taxon>Bacillati</taxon>
        <taxon>Actinomycetota</taxon>
        <taxon>Actinomycetes</taxon>
        <taxon>Kitasatosporales</taxon>
        <taxon>Streptomycetaceae</taxon>
        <taxon>Streptomyces</taxon>
    </lineage>
</organism>